<dbReference type="AlphaFoldDB" id="A0A5E6MCY4"/>
<evidence type="ECO:0000313" key="9">
    <source>
        <dbReference type="EMBL" id="VVM07081.1"/>
    </source>
</evidence>
<evidence type="ECO:0000256" key="5">
    <source>
        <dbReference type="ARBA" id="ARBA00022917"/>
    </source>
</evidence>
<protein>
    <recommendedName>
        <fullName evidence="1">methionine--tRNA ligase</fullName>
        <ecNumber evidence="1">6.1.1.10</ecNumber>
    </recommendedName>
</protein>
<keyword evidence="10" id="KW-1185">Reference proteome</keyword>
<keyword evidence="3 7" id="KW-0547">Nucleotide-binding</keyword>
<dbReference type="SUPFAM" id="SSF52374">
    <property type="entry name" value="Nucleotidylyl transferase"/>
    <property type="match status" value="1"/>
</dbReference>
<dbReference type="EMBL" id="CABFVA020000080">
    <property type="protein sequence ID" value="VVM07081.1"/>
    <property type="molecule type" value="Genomic_DNA"/>
</dbReference>
<dbReference type="CDD" id="cd07957">
    <property type="entry name" value="Anticodon_Ia_Met"/>
    <property type="match status" value="1"/>
</dbReference>
<feature type="domain" description="Methionyl/Leucyl tRNA synthetase" evidence="8">
    <location>
        <begin position="6"/>
        <end position="146"/>
    </location>
</feature>
<sequence>MGERFFLTTAIDYVNGSPHLGHAYEKTLADALARYQRLCGRSVFFLSGVDEHGQKVQQSARALGLEPQDFCDRQSALFRSLWERLDISFDRFVRTTDPLHKEAVRSFLQNLKDRDLLRFEEHEGFYSLRQEQFVTEKDRVEGRWPEIFGEVVPMREPNYFFLLSRFGDRIRSEIESRPDWIIPEFRRNELLAALQRPLQELCISRPRSRLAWGIPLPFDEQYVTYVWFDALLNYVSFAENGDGQSWWPADLQIIGKDILVPAHGVYWPAILCALGLPLPRRLLVHGWWLNRGAKMSKSTGNAIDPLPYLERYGSEALRYFLLREMTLGNDADFSDEKLLRRYQSDLVNDLGNFAHRSLSMIARYREGRVPGWIDSQAGQAEKELASAFDEVAYRSAFDQGDTSTGLSVAWAFIGQANRYVDQAAPWRAARSPDSKERLDAILAALAETLRRIAVSIEPALPRSSRKLLLQLGISERPLLSGASFAPPRESYPVGVPEPLFPRIEG</sequence>
<reference evidence="9 10" key="1">
    <citation type="submission" date="2019-09" db="EMBL/GenBank/DDBJ databases">
        <authorList>
            <person name="Cremers G."/>
        </authorList>
    </citation>
    <scope>NUCLEOTIDE SEQUENCE [LARGE SCALE GENOMIC DNA]</scope>
    <source>
        <strain evidence="9">4A</strain>
    </source>
</reference>
<keyword evidence="2 7" id="KW-0436">Ligase</keyword>
<proteinExistence type="inferred from homology"/>
<dbReference type="Proteomes" id="UP000334923">
    <property type="component" value="Unassembled WGS sequence"/>
</dbReference>
<dbReference type="PANTHER" id="PTHR43326">
    <property type="entry name" value="METHIONYL-TRNA SYNTHETASE"/>
    <property type="match status" value="1"/>
</dbReference>
<dbReference type="Gene3D" id="2.170.220.10">
    <property type="match status" value="1"/>
</dbReference>
<keyword evidence="4 7" id="KW-0067">ATP-binding</keyword>
<dbReference type="PANTHER" id="PTHR43326:SF1">
    <property type="entry name" value="METHIONINE--TRNA LIGASE, MITOCHONDRIAL"/>
    <property type="match status" value="1"/>
</dbReference>
<dbReference type="RefSeq" id="WP_142660385.1">
    <property type="nucleotide sequence ID" value="NZ_CABFVA020000080.1"/>
</dbReference>
<dbReference type="OrthoDB" id="9810191at2"/>
<dbReference type="InterPro" id="IPR041872">
    <property type="entry name" value="Anticodon_Met"/>
</dbReference>
<dbReference type="InterPro" id="IPR009080">
    <property type="entry name" value="tRNAsynth_Ia_anticodon-bd"/>
</dbReference>
<evidence type="ECO:0000256" key="7">
    <source>
        <dbReference type="RuleBase" id="RU363039"/>
    </source>
</evidence>
<evidence type="ECO:0000256" key="3">
    <source>
        <dbReference type="ARBA" id="ARBA00022741"/>
    </source>
</evidence>
<evidence type="ECO:0000256" key="1">
    <source>
        <dbReference type="ARBA" id="ARBA00012838"/>
    </source>
</evidence>
<dbReference type="Gene3D" id="3.40.50.620">
    <property type="entry name" value="HUPs"/>
    <property type="match status" value="1"/>
</dbReference>
<dbReference type="CDD" id="cd00814">
    <property type="entry name" value="MetRS_core"/>
    <property type="match status" value="1"/>
</dbReference>
<dbReference type="InterPro" id="IPR033911">
    <property type="entry name" value="MetRS_core"/>
</dbReference>
<dbReference type="GO" id="GO:0005524">
    <property type="term" value="F:ATP binding"/>
    <property type="evidence" value="ECO:0007669"/>
    <property type="project" value="UniProtKB-KW"/>
</dbReference>
<dbReference type="InterPro" id="IPR023457">
    <property type="entry name" value="Met-tRNA_synth_2"/>
</dbReference>
<dbReference type="PRINTS" id="PR01041">
    <property type="entry name" value="TRNASYNTHMET"/>
</dbReference>
<keyword evidence="6 7" id="KW-0030">Aminoacyl-tRNA synthetase</keyword>
<evidence type="ECO:0000256" key="4">
    <source>
        <dbReference type="ARBA" id="ARBA00022840"/>
    </source>
</evidence>
<organism evidence="9 10">
    <name type="scientific">Methylacidimicrobium tartarophylax</name>
    <dbReference type="NCBI Taxonomy" id="1041768"/>
    <lineage>
        <taxon>Bacteria</taxon>
        <taxon>Pseudomonadati</taxon>
        <taxon>Verrucomicrobiota</taxon>
        <taxon>Methylacidimicrobium</taxon>
    </lineage>
</organism>
<accession>A0A5E6MCY4</accession>
<dbReference type="GO" id="GO:0006431">
    <property type="term" value="P:methionyl-tRNA aminoacylation"/>
    <property type="evidence" value="ECO:0007669"/>
    <property type="project" value="InterPro"/>
</dbReference>
<name>A0A5E6MCY4_9BACT</name>
<gene>
    <name evidence="9" type="primary">MARS</name>
    <name evidence="9" type="synonym">metG</name>
    <name evidence="9" type="ORF">MAMT_01554</name>
</gene>
<evidence type="ECO:0000259" key="8">
    <source>
        <dbReference type="Pfam" id="PF09334"/>
    </source>
</evidence>
<dbReference type="EC" id="6.1.1.10" evidence="1"/>
<dbReference type="Gene3D" id="1.10.730.10">
    <property type="entry name" value="Isoleucyl-tRNA Synthetase, Domain 1"/>
    <property type="match status" value="1"/>
</dbReference>
<dbReference type="SUPFAM" id="SSF47323">
    <property type="entry name" value="Anticodon-binding domain of a subclass of class I aminoacyl-tRNA synthetases"/>
    <property type="match status" value="1"/>
</dbReference>
<evidence type="ECO:0000256" key="2">
    <source>
        <dbReference type="ARBA" id="ARBA00022598"/>
    </source>
</evidence>
<evidence type="ECO:0000313" key="10">
    <source>
        <dbReference type="Proteomes" id="UP000334923"/>
    </source>
</evidence>
<feature type="domain" description="Methionyl/Leucyl tRNA synthetase" evidence="8">
    <location>
        <begin position="154"/>
        <end position="357"/>
    </location>
</feature>
<dbReference type="Pfam" id="PF09334">
    <property type="entry name" value="tRNA-synt_1g"/>
    <property type="match status" value="2"/>
</dbReference>
<keyword evidence="5 7" id="KW-0648">Protein biosynthesis</keyword>
<dbReference type="InterPro" id="IPR014729">
    <property type="entry name" value="Rossmann-like_a/b/a_fold"/>
</dbReference>
<evidence type="ECO:0000256" key="6">
    <source>
        <dbReference type="ARBA" id="ARBA00023146"/>
    </source>
</evidence>
<dbReference type="GO" id="GO:0004825">
    <property type="term" value="F:methionine-tRNA ligase activity"/>
    <property type="evidence" value="ECO:0007669"/>
    <property type="project" value="UniProtKB-EC"/>
</dbReference>
<comment type="similarity">
    <text evidence="7">Belongs to the class-I aminoacyl-tRNA synthetase family.</text>
</comment>
<dbReference type="InterPro" id="IPR015413">
    <property type="entry name" value="Methionyl/Leucyl_tRNA_Synth"/>
</dbReference>